<dbReference type="RefSeq" id="WP_318797557.1">
    <property type="nucleotide sequence ID" value="NZ_JARUJP010000006.1"/>
</dbReference>
<sequence>MESKDKEERMLGRSIKENLDLMMSYGSENLGLYRVKKDNASKNRLEEDIKN</sequence>
<gene>
    <name evidence="1" type="ORF">P8V03_07075</name>
</gene>
<dbReference type="Proteomes" id="UP001281656">
    <property type="component" value="Unassembled WGS sequence"/>
</dbReference>
<name>A0ABU4JS16_9CLOT</name>
<reference evidence="1 2" key="1">
    <citation type="submission" date="2023-04" db="EMBL/GenBank/DDBJ databases">
        <title>Clostridium tannerae sp. nov., isolated from the fecal material of an alpaca.</title>
        <authorList>
            <person name="Miller S."/>
            <person name="Hendry M."/>
            <person name="King J."/>
            <person name="Sankaranarayanan K."/>
            <person name="Lawson P.A."/>
        </authorList>
    </citation>
    <scope>NUCLEOTIDE SEQUENCE [LARGE SCALE GENOMIC DNA]</scope>
    <source>
        <strain evidence="1 2">A1-XYC3</strain>
    </source>
</reference>
<proteinExistence type="predicted"/>
<comment type="caution">
    <text evidence="1">The sequence shown here is derived from an EMBL/GenBank/DDBJ whole genome shotgun (WGS) entry which is preliminary data.</text>
</comment>
<keyword evidence="2" id="KW-1185">Reference proteome</keyword>
<organism evidence="1 2">
    <name type="scientific">Clostridium tanneri</name>
    <dbReference type="NCBI Taxonomy" id="3037988"/>
    <lineage>
        <taxon>Bacteria</taxon>
        <taxon>Bacillati</taxon>
        <taxon>Bacillota</taxon>
        <taxon>Clostridia</taxon>
        <taxon>Eubacteriales</taxon>
        <taxon>Clostridiaceae</taxon>
        <taxon>Clostridium</taxon>
    </lineage>
</organism>
<evidence type="ECO:0000313" key="1">
    <source>
        <dbReference type="EMBL" id="MDW8800913.1"/>
    </source>
</evidence>
<protein>
    <submittedName>
        <fullName evidence="1">Uncharacterized protein</fullName>
    </submittedName>
</protein>
<accession>A0ABU4JS16</accession>
<dbReference type="EMBL" id="JARUJP010000006">
    <property type="protein sequence ID" value="MDW8800913.1"/>
    <property type="molecule type" value="Genomic_DNA"/>
</dbReference>
<evidence type="ECO:0000313" key="2">
    <source>
        <dbReference type="Proteomes" id="UP001281656"/>
    </source>
</evidence>